<accession>A0A2N0ZBU4</accession>
<feature type="transmembrane region" description="Helical" evidence="1">
    <location>
        <begin position="30"/>
        <end position="51"/>
    </location>
</feature>
<organism evidence="2 3">
    <name type="scientific">Cytobacillus horneckiae</name>
    <dbReference type="NCBI Taxonomy" id="549687"/>
    <lineage>
        <taxon>Bacteria</taxon>
        <taxon>Bacillati</taxon>
        <taxon>Bacillota</taxon>
        <taxon>Bacilli</taxon>
        <taxon>Bacillales</taxon>
        <taxon>Bacillaceae</taxon>
        <taxon>Cytobacillus</taxon>
    </lineage>
</organism>
<keyword evidence="1" id="KW-0472">Membrane</keyword>
<dbReference type="AlphaFoldDB" id="A0A2N0ZBU4"/>
<evidence type="ECO:0000256" key="1">
    <source>
        <dbReference type="SAM" id="Phobius"/>
    </source>
</evidence>
<comment type="caution">
    <text evidence="2">The sequence shown here is derived from an EMBL/GenBank/DDBJ whole genome shotgun (WGS) entry which is preliminary data.</text>
</comment>
<name>A0A2N0ZBU4_9BACI</name>
<feature type="transmembrane region" description="Helical" evidence="1">
    <location>
        <begin position="90"/>
        <end position="111"/>
    </location>
</feature>
<dbReference type="EMBL" id="PISD01000053">
    <property type="protein sequence ID" value="PKG26987.1"/>
    <property type="molecule type" value="Genomic_DNA"/>
</dbReference>
<reference evidence="2 3" key="1">
    <citation type="journal article" date="2010" name="Int. J. Syst. Evol. Microbiol.">
        <title>Bacillus horneckiae sp. nov., isolated from a spacecraft-assembly clean room.</title>
        <authorList>
            <person name="Vaishampayan P."/>
            <person name="Probst A."/>
            <person name="Krishnamurthi S."/>
            <person name="Ghosh S."/>
            <person name="Osman S."/>
            <person name="McDowall A."/>
            <person name="Ruckmani A."/>
            <person name="Mayilraj S."/>
            <person name="Venkateswaran K."/>
        </authorList>
    </citation>
    <scope>NUCLEOTIDE SEQUENCE [LARGE SCALE GENOMIC DNA]</scope>
    <source>
        <strain evidence="3">1PO1SC</strain>
    </source>
</reference>
<gene>
    <name evidence="2" type="ORF">CWS20_21315</name>
</gene>
<feature type="transmembrane region" description="Helical" evidence="1">
    <location>
        <begin position="5"/>
        <end position="24"/>
    </location>
</feature>
<keyword evidence="1" id="KW-0812">Transmembrane</keyword>
<sequence>MTANLFRIGNAIFLWVITILFLPKGSFRKYIPVTIFTSCLLLIETLLSIVFKWWKVKGGVKYLVFDALAFIFGPFFTINLWVFHFTYGKFPLYSIVNLLMDLIFAYPLNDLFQKIGHYKLKKFNSATLFLTSYILSFINYGFQKLLFGPKD</sequence>
<protein>
    <submittedName>
        <fullName evidence="2">Uncharacterized protein</fullName>
    </submittedName>
</protein>
<evidence type="ECO:0000313" key="3">
    <source>
        <dbReference type="Proteomes" id="UP000233343"/>
    </source>
</evidence>
<keyword evidence="1" id="KW-1133">Transmembrane helix</keyword>
<feature type="transmembrane region" description="Helical" evidence="1">
    <location>
        <begin position="63"/>
        <end position="84"/>
    </location>
</feature>
<proteinExistence type="predicted"/>
<evidence type="ECO:0000313" key="2">
    <source>
        <dbReference type="EMBL" id="PKG26987.1"/>
    </source>
</evidence>
<feature type="transmembrane region" description="Helical" evidence="1">
    <location>
        <begin position="123"/>
        <end position="142"/>
    </location>
</feature>
<dbReference type="Proteomes" id="UP000233343">
    <property type="component" value="Unassembled WGS sequence"/>
</dbReference>
<keyword evidence="3" id="KW-1185">Reference proteome</keyword>